<reference evidence="1 2" key="1">
    <citation type="journal article" date="2012" name="PLoS Pathog.">
        <title>Diverse lifestyles and strategies of plant pathogenesis encoded in the genomes of eighteen Dothideomycetes fungi.</title>
        <authorList>
            <person name="Ohm R.A."/>
            <person name="Feau N."/>
            <person name="Henrissat B."/>
            <person name="Schoch C.L."/>
            <person name="Horwitz B.A."/>
            <person name="Barry K.W."/>
            <person name="Condon B.J."/>
            <person name="Copeland A.C."/>
            <person name="Dhillon B."/>
            <person name="Glaser F."/>
            <person name="Hesse C.N."/>
            <person name="Kosti I."/>
            <person name="LaButti K."/>
            <person name="Lindquist E.A."/>
            <person name="Lucas S."/>
            <person name="Salamov A.A."/>
            <person name="Bradshaw R.E."/>
            <person name="Ciuffetti L."/>
            <person name="Hamelin R.C."/>
            <person name="Kema G.H.J."/>
            <person name="Lawrence C."/>
            <person name="Scott J.A."/>
            <person name="Spatafora J.W."/>
            <person name="Turgeon B.G."/>
            <person name="de Wit P.J.G.M."/>
            <person name="Zhong S."/>
            <person name="Goodwin S.B."/>
            <person name="Grigoriev I.V."/>
        </authorList>
    </citation>
    <scope>NUCLEOTIDE SEQUENCE [LARGE SCALE GENOMIC DNA]</scope>
    <source>
        <strain evidence="1 2">CIRAD86</strain>
    </source>
</reference>
<protein>
    <submittedName>
        <fullName evidence="1">Uncharacterized protein</fullName>
    </submittedName>
</protein>
<proteinExistence type="predicted"/>
<dbReference type="HOGENOM" id="CLU_2243004_0_0_1"/>
<gene>
    <name evidence="1" type="ORF">MYCFIDRAFT_210976</name>
</gene>
<dbReference type="GeneID" id="19337267"/>
<name>M2Z4S1_PSEFD</name>
<dbReference type="AlphaFoldDB" id="M2Z4S1"/>
<evidence type="ECO:0000313" key="2">
    <source>
        <dbReference type="Proteomes" id="UP000016932"/>
    </source>
</evidence>
<accession>M2Z4S1</accession>
<organism evidence="1 2">
    <name type="scientific">Pseudocercospora fijiensis (strain CIRAD86)</name>
    <name type="common">Black leaf streak disease fungus</name>
    <name type="synonym">Mycosphaerella fijiensis</name>
    <dbReference type="NCBI Taxonomy" id="383855"/>
    <lineage>
        <taxon>Eukaryota</taxon>
        <taxon>Fungi</taxon>
        <taxon>Dikarya</taxon>
        <taxon>Ascomycota</taxon>
        <taxon>Pezizomycotina</taxon>
        <taxon>Dothideomycetes</taxon>
        <taxon>Dothideomycetidae</taxon>
        <taxon>Mycosphaerellales</taxon>
        <taxon>Mycosphaerellaceae</taxon>
        <taxon>Pseudocercospora</taxon>
    </lineage>
</organism>
<dbReference type="KEGG" id="pfj:MYCFIDRAFT_210976"/>
<sequence length="105" mass="11891">MFHHITHACLVQCSSPSRVHHLPPYCLLPSLNFHKIPRAHESLPQFRLTYQVSHARSCAPALTWRAFPSHPGPASFNNIHLSLILLSSTSKLIKPRTIIQRPDIT</sequence>
<dbReference type="Proteomes" id="UP000016932">
    <property type="component" value="Unassembled WGS sequence"/>
</dbReference>
<feature type="non-terminal residue" evidence="1">
    <location>
        <position position="105"/>
    </location>
</feature>
<dbReference type="VEuPathDB" id="FungiDB:MYCFIDRAFT_210976"/>
<dbReference type="EMBL" id="KB446557">
    <property type="protein sequence ID" value="EME84790.1"/>
    <property type="molecule type" value="Genomic_DNA"/>
</dbReference>
<keyword evidence="2" id="KW-1185">Reference proteome</keyword>
<evidence type="ECO:0000313" key="1">
    <source>
        <dbReference type="EMBL" id="EME84790.1"/>
    </source>
</evidence>
<dbReference type="RefSeq" id="XP_007925376.1">
    <property type="nucleotide sequence ID" value="XM_007927185.1"/>
</dbReference>